<dbReference type="EMBL" id="BAAANQ010000006">
    <property type="protein sequence ID" value="GAA2055703.1"/>
    <property type="molecule type" value="Genomic_DNA"/>
</dbReference>
<comment type="caution">
    <text evidence="2">The sequence shown here is derived from an EMBL/GenBank/DDBJ whole genome shotgun (WGS) entry which is preliminary data.</text>
</comment>
<dbReference type="RefSeq" id="WP_346070876.1">
    <property type="nucleotide sequence ID" value="NZ_BAAANQ010000006.1"/>
</dbReference>
<feature type="transmembrane region" description="Helical" evidence="1">
    <location>
        <begin position="37"/>
        <end position="54"/>
    </location>
</feature>
<feature type="transmembrane region" description="Helical" evidence="1">
    <location>
        <begin position="12"/>
        <end position="31"/>
    </location>
</feature>
<dbReference type="Proteomes" id="UP001403094">
    <property type="component" value="Unassembled WGS sequence"/>
</dbReference>
<gene>
    <name evidence="2" type="ORF">GCM10009757_32860</name>
</gene>
<reference evidence="2 3" key="1">
    <citation type="journal article" date="2019" name="Int. J. Syst. Evol. Microbiol.">
        <title>The Global Catalogue of Microorganisms (GCM) 10K type strain sequencing project: providing services to taxonomists for standard genome sequencing and annotation.</title>
        <authorList>
            <consortium name="The Broad Institute Genomics Platform"/>
            <consortium name="The Broad Institute Genome Sequencing Center for Infectious Disease"/>
            <person name="Wu L."/>
            <person name="Ma J."/>
        </authorList>
    </citation>
    <scope>NUCLEOTIDE SEQUENCE [LARGE SCALE GENOMIC DNA]</scope>
    <source>
        <strain evidence="2 3">JCM 14549</strain>
    </source>
</reference>
<evidence type="ECO:0000313" key="2">
    <source>
        <dbReference type="EMBL" id="GAA2055703.1"/>
    </source>
</evidence>
<accession>A0ABN2V8Q7</accession>
<keyword evidence="1" id="KW-0812">Transmembrane</keyword>
<organism evidence="2 3">
    <name type="scientific">Streptomyces cheonanensis</name>
    <dbReference type="NCBI Taxonomy" id="312720"/>
    <lineage>
        <taxon>Bacteria</taxon>
        <taxon>Bacillati</taxon>
        <taxon>Actinomycetota</taxon>
        <taxon>Actinomycetes</taxon>
        <taxon>Kitasatosporales</taxon>
        <taxon>Streptomycetaceae</taxon>
        <taxon>Streptomyces</taxon>
    </lineage>
</organism>
<protein>
    <recommendedName>
        <fullName evidence="4">Rhomboid family intramembrane serine protease</fullName>
    </recommendedName>
</protein>
<evidence type="ECO:0000313" key="3">
    <source>
        <dbReference type="Proteomes" id="UP001403094"/>
    </source>
</evidence>
<keyword evidence="1" id="KW-0472">Membrane</keyword>
<keyword evidence="3" id="KW-1185">Reference proteome</keyword>
<name>A0ABN2V8Q7_9ACTN</name>
<keyword evidence="1" id="KW-1133">Transmembrane helix</keyword>
<evidence type="ECO:0008006" key="4">
    <source>
        <dbReference type="Google" id="ProtNLM"/>
    </source>
</evidence>
<evidence type="ECO:0000256" key="1">
    <source>
        <dbReference type="SAM" id="Phobius"/>
    </source>
</evidence>
<proteinExistence type="predicted"/>
<sequence length="71" mass="6608">MAGIPGRNRAVAAAAGTVAAALVVVTLLTGPDTADRAVHLAGALAGVVIALVALTTGGTAGKDGDGEEGEG</sequence>